<proteinExistence type="predicted"/>
<evidence type="ECO:0000256" key="1">
    <source>
        <dbReference type="SAM" id="MobiDB-lite"/>
    </source>
</evidence>
<accession>A0ABN2DKV4</accession>
<keyword evidence="3" id="KW-1185">Reference proteome</keyword>
<evidence type="ECO:0000313" key="2">
    <source>
        <dbReference type="EMBL" id="GAA1579612.1"/>
    </source>
</evidence>
<evidence type="ECO:0000313" key="3">
    <source>
        <dbReference type="Proteomes" id="UP001500393"/>
    </source>
</evidence>
<comment type="caution">
    <text evidence="2">The sequence shown here is derived from an EMBL/GenBank/DDBJ whole genome shotgun (WGS) entry which is preliminary data.</text>
</comment>
<reference evidence="2 3" key="1">
    <citation type="journal article" date="2019" name="Int. J. Syst. Evol. Microbiol.">
        <title>The Global Catalogue of Microorganisms (GCM) 10K type strain sequencing project: providing services to taxonomists for standard genome sequencing and annotation.</title>
        <authorList>
            <consortium name="The Broad Institute Genomics Platform"/>
            <consortium name="The Broad Institute Genome Sequencing Center for Infectious Disease"/>
            <person name="Wu L."/>
            <person name="Ma J."/>
        </authorList>
    </citation>
    <scope>NUCLEOTIDE SEQUENCE [LARGE SCALE GENOMIC DNA]</scope>
    <source>
        <strain evidence="2 3">JCM 14969</strain>
    </source>
</reference>
<dbReference type="Proteomes" id="UP001500393">
    <property type="component" value="Unassembled WGS sequence"/>
</dbReference>
<organism evidence="2 3">
    <name type="scientific">Kribbella sancticallisti</name>
    <dbReference type="NCBI Taxonomy" id="460087"/>
    <lineage>
        <taxon>Bacteria</taxon>
        <taxon>Bacillati</taxon>
        <taxon>Actinomycetota</taxon>
        <taxon>Actinomycetes</taxon>
        <taxon>Propionibacteriales</taxon>
        <taxon>Kribbellaceae</taxon>
        <taxon>Kribbella</taxon>
    </lineage>
</organism>
<name>A0ABN2DKV4_9ACTN</name>
<gene>
    <name evidence="2" type="ORF">GCM10009789_36710</name>
</gene>
<dbReference type="EMBL" id="BAAAOS010000020">
    <property type="protein sequence ID" value="GAA1579612.1"/>
    <property type="molecule type" value="Genomic_DNA"/>
</dbReference>
<protein>
    <submittedName>
        <fullName evidence="2">Uncharacterized protein</fullName>
    </submittedName>
</protein>
<sequence length="106" mass="11522">MRHPLNVTRITHLKSPGTPDRRGVDRARVGSERADVRDESPLGRRKFPPRRLLGNLGGGRTAGASLVAERAVELIHKPALALQHLHLFAQFARREGLAGGNGPVGR</sequence>
<feature type="compositionally biased region" description="Basic and acidic residues" evidence="1">
    <location>
        <begin position="19"/>
        <end position="42"/>
    </location>
</feature>
<feature type="region of interest" description="Disordered" evidence="1">
    <location>
        <begin position="1"/>
        <end position="59"/>
    </location>
</feature>